<accession>A0ABP9R731</accession>
<dbReference type="RefSeq" id="WP_345534708.1">
    <property type="nucleotide sequence ID" value="NZ_BAABLD010000017.1"/>
</dbReference>
<dbReference type="EMBL" id="BAABLD010000017">
    <property type="protein sequence ID" value="GAA5172285.1"/>
    <property type="molecule type" value="Genomic_DNA"/>
</dbReference>
<gene>
    <name evidence="1" type="ORF">GCM10025770_38200</name>
</gene>
<dbReference type="Proteomes" id="UP001500547">
    <property type="component" value="Unassembled WGS sequence"/>
</dbReference>
<evidence type="ECO:0000313" key="1">
    <source>
        <dbReference type="EMBL" id="GAA5172285.1"/>
    </source>
</evidence>
<evidence type="ECO:0000313" key="2">
    <source>
        <dbReference type="Proteomes" id="UP001500547"/>
    </source>
</evidence>
<organism evidence="1 2">
    <name type="scientific">Viridibacterium curvum</name>
    <dbReference type="NCBI Taxonomy" id="1101404"/>
    <lineage>
        <taxon>Bacteria</taxon>
        <taxon>Pseudomonadati</taxon>
        <taxon>Pseudomonadota</taxon>
        <taxon>Betaproteobacteria</taxon>
        <taxon>Rhodocyclales</taxon>
        <taxon>Rhodocyclaceae</taxon>
        <taxon>Viridibacterium</taxon>
    </lineage>
</organism>
<proteinExistence type="predicted"/>
<sequence>MSLSEINKLGARKYFEDRGVYRNPYAAGSPEGNEFERGWMQSLKKNGGRLVKESELQAEKLVKQATSDDMIKRYREIKG</sequence>
<protein>
    <submittedName>
        <fullName evidence="1">Uncharacterized protein</fullName>
    </submittedName>
</protein>
<reference evidence="2" key="1">
    <citation type="journal article" date="2019" name="Int. J. Syst. Evol. Microbiol.">
        <title>The Global Catalogue of Microorganisms (GCM) 10K type strain sequencing project: providing services to taxonomists for standard genome sequencing and annotation.</title>
        <authorList>
            <consortium name="The Broad Institute Genomics Platform"/>
            <consortium name="The Broad Institute Genome Sequencing Center for Infectious Disease"/>
            <person name="Wu L."/>
            <person name="Ma J."/>
        </authorList>
    </citation>
    <scope>NUCLEOTIDE SEQUENCE [LARGE SCALE GENOMIC DNA]</scope>
    <source>
        <strain evidence="2">JCM 18715</strain>
    </source>
</reference>
<keyword evidence="2" id="KW-1185">Reference proteome</keyword>
<comment type="caution">
    <text evidence="1">The sequence shown here is derived from an EMBL/GenBank/DDBJ whole genome shotgun (WGS) entry which is preliminary data.</text>
</comment>
<name>A0ABP9R731_9RHOO</name>